<name>A0A663DWP9_AQUCH</name>
<dbReference type="GO" id="GO:0042981">
    <property type="term" value="P:regulation of apoptotic process"/>
    <property type="evidence" value="ECO:0007669"/>
    <property type="project" value="TreeGrafter"/>
</dbReference>
<dbReference type="GO" id="GO:0160077">
    <property type="term" value="P:lipid droplet fusion"/>
    <property type="evidence" value="ECO:0007669"/>
    <property type="project" value="Ensembl"/>
</dbReference>
<protein>
    <submittedName>
        <fullName evidence="5">Cell death inducing DFFA like effector c</fullName>
    </submittedName>
</protein>
<keyword evidence="1 2" id="KW-0053">Apoptosis</keyword>
<proteinExistence type="predicted"/>
<evidence type="ECO:0000313" key="5">
    <source>
        <dbReference type="Ensembl" id="ENSACCP00020004310.1"/>
    </source>
</evidence>
<dbReference type="GO" id="GO:0005829">
    <property type="term" value="C:cytosol"/>
    <property type="evidence" value="ECO:0007669"/>
    <property type="project" value="Ensembl"/>
</dbReference>
<dbReference type="PANTHER" id="PTHR12306">
    <property type="entry name" value="CELL DEATH ACTIVATOR CIDE"/>
    <property type="match status" value="1"/>
</dbReference>
<evidence type="ECO:0000256" key="2">
    <source>
        <dbReference type="PROSITE-ProRule" id="PRU00447"/>
    </source>
</evidence>
<dbReference type="Gene3D" id="3.10.20.10">
    <property type="match status" value="1"/>
</dbReference>
<gene>
    <name evidence="5" type="primary">CIDEC</name>
</gene>
<accession>A0A663DWP9</accession>
<dbReference type="GO" id="GO:0019915">
    <property type="term" value="P:lipid storage"/>
    <property type="evidence" value="ECO:0007669"/>
    <property type="project" value="Ensembl"/>
</dbReference>
<evidence type="ECO:0000256" key="3">
    <source>
        <dbReference type="SAM" id="MobiDB-lite"/>
    </source>
</evidence>
<dbReference type="GeneTree" id="ENSGT00390000018596"/>
<dbReference type="AlphaFoldDB" id="A0A663DWP9"/>
<reference evidence="5" key="1">
    <citation type="submission" date="2025-08" db="UniProtKB">
        <authorList>
            <consortium name="Ensembl"/>
        </authorList>
    </citation>
    <scope>IDENTIFICATION</scope>
</reference>
<dbReference type="Proteomes" id="UP000472275">
    <property type="component" value="Chromosome 9"/>
</dbReference>
<dbReference type="SUPFAM" id="SSF54277">
    <property type="entry name" value="CAD &amp; PB1 domains"/>
    <property type="match status" value="1"/>
</dbReference>
<feature type="compositionally biased region" description="Low complexity" evidence="3">
    <location>
        <begin position="277"/>
        <end position="286"/>
    </location>
</feature>
<dbReference type="Ensembl" id="ENSACCT00020004484.1">
    <property type="protein sequence ID" value="ENSACCP00020004310.1"/>
    <property type="gene ID" value="ENSACCG00020002959.1"/>
</dbReference>
<dbReference type="PROSITE" id="PS51135">
    <property type="entry name" value="CIDE_N"/>
    <property type="match status" value="1"/>
</dbReference>
<feature type="region of interest" description="Disordered" evidence="3">
    <location>
        <begin position="1"/>
        <end position="33"/>
    </location>
</feature>
<dbReference type="InterPro" id="IPR003508">
    <property type="entry name" value="CIDE-N_dom"/>
</dbReference>
<dbReference type="GO" id="GO:0050995">
    <property type="term" value="P:negative regulation of lipid catabolic process"/>
    <property type="evidence" value="ECO:0007669"/>
    <property type="project" value="Ensembl"/>
</dbReference>
<feature type="domain" description="CIDE-N" evidence="4">
    <location>
        <begin position="98"/>
        <end position="174"/>
    </location>
</feature>
<keyword evidence="6" id="KW-1185">Reference proteome</keyword>
<evidence type="ECO:0000313" key="6">
    <source>
        <dbReference type="Proteomes" id="UP000472275"/>
    </source>
</evidence>
<evidence type="ECO:0000259" key="4">
    <source>
        <dbReference type="PROSITE" id="PS51135"/>
    </source>
</evidence>
<dbReference type="GeneID" id="115345364"/>
<sequence>MAPRAALRKSRAGRQTLPGRLPPSWSRPKGRRSPCVKAAVPGRWLTAVPELSPGGWTVLLAKMDYAKSLSLRLAAPVSKCVSASASMTQQLLSSPAPRPRPYRVCNWDRSLRKGIMAQSLAELLRQAQSALLAPGPVSLVLDEDGTAVETEAFFRTLEEGTVLMALSKGQTWAPSKTPGYQLSLSRKPARRIDVACITFDLYKTSPQDLGCLNVKATLYGTYSMSYDLRCYGAKRLMKEALRWTLFTMQATGHVLLGTSCYMQQLLDATEEPKETESSPALRSPLPCSLPPLPRRKTLQ</sequence>
<dbReference type="GO" id="GO:0005811">
    <property type="term" value="C:lipid droplet"/>
    <property type="evidence" value="ECO:0007669"/>
    <property type="project" value="Ensembl"/>
</dbReference>
<reference evidence="5" key="2">
    <citation type="submission" date="2025-09" db="UniProtKB">
        <authorList>
            <consortium name="Ensembl"/>
        </authorList>
    </citation>
    <scope>IDENTIFICATION</scope>
</reference>
<dbReference type="SMART" id="SM00266">
    <property type="entry name" value="CAD"/>
    <property type="match status" value="1"/>
</dbReference>
<dbReference type="OrthoDB" id="6475906at2759"/>
<dbReference type="GO" id="GO:0097194">
    <property type="term" value="P:execution phase of apoptosis"/>
    <property type="evidence" value="ECO:0007669"/>
    <property type="project" value="Ensembl"/>
</dbReference>
<dbReference type="InParanoid" id="A0A663DWP9"/>
<dbReference type="PANTHER" id="PTHR12306:SF9">
    <property type="entry name" value="LIPID TRANSFERASE CIDEC"/>
    <property type="match status" value="1"/>
</dbReference>
<dbReference type="RefSeq" id="XP_029879806.1">
    <property type="nucleotide sequence ID" value="XM_030023946.2"/>
</dbReference>
<dbReference type="KEGG" id="achc:115345364"/>
<organism evidence="5 6">
    <name type="scientific">Aquila chrysaetos chrysaetos</name>
    <dbReference type="NCBI Taxonomy" id="223781"/>
    <lineage>
        <taxon>Eukaryota</taxon>
        <taxon>Metazoa</taxon>
        <taxon>Chordata</taxon>
        <taxon>Craniata</taxon>
        <taxon>Vertebrata</taxon>
        <taxon>Euteleostomi</taxon>
        <taxon>Archelosauria</taxon>
        <taxon>Archosauria</taxon>
        <taxon>Dinosauria</taxon>
        <taxon>Saurischia</taxon>
        <taxon>Theropoda</taxon>
        <taxon>Coelurosauria</taxon>
        <taxon>Aves</taxon>
        <taxon>Neognathae</taxon>
        <taxon>Neoaves</taxon>
        <taxon>Telluraves</taxon>
        <taxon>Accipitrimorphae</taxon>
        <taxon>Accipitriformes</taxon>
        <taxon>Accipitridae</taxon>
        <taxon>Accipitrinae</taxon>
        <taxon>Aquila</taxon>
    </lineage>
</organism>
<feature type="region of interest" description="Disordered" evidence="3">
    <location>
        <begin position="271"/>
        <end position="299"/>
    </location>
</feature>
<evidence type="ECO:0000256" key="1">
    <source>
        <dbReference type="ARBA" id="ARBA00022703"/>
    </source>
</evidence>
<feature type="compositionally biased region" description="Basic residues" evidence="3">
    <location>
        <begin position="1"/>
        <end position="12"/>
    </location>
</feature>
<dbReference type="Pfam" id="PF02017">
    <property type="entry name" value="CIDE-N"/>
    <property type="match status" value="1"/>
</dbReference>
<dbReference type="CTD" id="63924"/>